<evidence type="ECO:0000313" key="3">
    <source>
        <dbReference type="EMBL" id="KAH6885870.1"/>
    </source>
</evidence>
<name>A0A9P8VZ94_9HYPO</name>
<organism evidence="3 4">
    <name type="scientific">Thelonectria olida</name>
    <dbReference type="NCBI Taxonomy" id="1576542"/>
    <lineage>
        <taxon>Eukaryota</taxon>
        <taxon>Fungi</taxon>
        <taxon>Dikarya</taxon>
        <taxon>Ascomycota</taxon>
        <taxon>Pezizomycotina</taxon>
        <taxon>Sordariomycetes</taxon>
        <taxon>Hypocreomycetidae</taxon>
        <taxon>Hypocreales</taxon>
        <taxon>Nectriaceae</taxon>
        <taxon>Thelonectria</taxon>
    </lineage>
</organism>
<proteinExistence type="predicted"/>
<dbReference type="EMBL" id="JAGPYM010000017">
    <property type="protein sequence ID" value="KAH6885870.1"/>
    <property type="molecule type" value="Genomic_DNA"/>
</dbReference>
<keyword evidence="1" id="KW-0175">Coiled coil</keyword>
<accession>A0A9P8VZ94</accession>
<dbReference type="AlphaFoldDB" id="A0A9P8VZ94"/>
<gene>
    <name evidence="3" type="ORF">B0T10DRAFT_576656</name>
</gene>
<dbReference type="OrthoDB" id="5376010at2759"/>
<feature type="compositionally biased region" description="Basic and acidic residues" evidence="2">
    <location>
        <begin position="27"/>
        <end position="44"/>
    </location>
</feature>
<reference evidence="3 4" key="1">
    <citation type="journal article" date="2021" name="Nat. Commun.">
        <title>Genetic determinants of endophytism in the Arabidopsis root mycobiome.</title>
        <authorList>
            <person name="Mesny F."/>
            <person name="Miyauchi S."/>
            <person name="Thiergart T."/>
            <person name="Pickel B."/>
            <person name="Atanasova L."/>
            <person name="Karlsson M."/>
            <person name="Huettel B."/>
            <person name="Barry K.W."/>
            <person name="Haridas S."/>
            <person name="Chen C."/>
            <person name="Bauer D."/>
            <person name="Andreopoulos W."/>
            <person name="Pangilinan J."/>
            <person name="LaButti K."/>
            <person name="Riley R."/>
            <person name="Lipzen A."/>
            <person name="Clum A."/>
            <person name="Drula E."/>
            <person name="Henrissat B."/>
            <person name="Kohler A."/>
            <person name="Grigoriev I.V."/>
            <person name="Martin F.M."/>
            <person name="Hacquard S."/>
        </authorList>
    </citation>
    <scope>NUCLEOTIDE SEQUENCE [LARGE SCALE GENOMIC DNA]</scope>
    <source>
        <strain evidence="3 4">MPI-CAGE-CH-0241</strain>
    </source>
</reference>
<protein>
    <submittedName>
        <fullName evidence="3">Uncharacterized protein</fullName>
    </submittedName>
</protein>
<sequence length="676" mass="76887">MASDTGSDYETLPANKISRPQSLQPPVDRRWRPGRSKENEDYYVHRPSRPAKRSRADTPFHGSQQDALSKRARMQPASRDDSPIHQFGQDTLPGKKKPKEDPLPRRTRRPPPPDWIPPLAVGAPLGEGLSRLEEADRRVLQWEAILASARKTQLGVDLAPFKQRLEDIRRERDEMEESEENTVPVEELESTKRDRIDDRIGKLETALEQTESSAAKINIQAAIDAYKNRRILCWDKWTLIYAGKLVDCCPTYQSFTLDREERLDRYFEEHGEGWLWYEPPLSSIDSAPEHLYAATWANPTYDRNNMWGCDAPINWHITMGFRRVQSFHNRSGQPKSADDKGKVITYSRPGRKTPKKMVVYDDPDGPRCFFLMHLDSGASLPTLHRTDLSALGINSKTYPMQTQLTVHTVQGKTDMWLYEMRVDVCRHDGESLVGDDPVWPEERRELGGIVPVAIVPNTHKTIRGDSGAMSMKKLAGLRRHGWDVSEKAMAERGLHEEEKRLSGMLPFQVCYSAGVPGKNIWFGEDRRDVLGADRMPGQRRFEWHKSPLSPKTPVDVDALHMDRPKYLVFEHDLGQGRRLRDADLRTGGSCTTLFDGAAFKSYPVEPLGRELSLKRKRAAQDIDALDLAGRRSRSRLDIASAEGQPEKNVDGTMLDEDNPRPHAETTSSAKNGCWLM</sequence>
<feature type="region of interest" description="Disordered" evidence="2">
    <location>
        <begin position="1"/>
        <end position="119"/>
    </location>
</feature>
<comment type="caution">
    <text evidence="3">The sequence shown here is derived from an EMBL/GenBank/DDBJ whole genome shotgun (WGS) entry which is preliminary data.</text>
</comment>
<evidence type="ECO:0000313" key="4">
    <source>
        <dbReference type="Proteomes" id="UP000777438"/>
    </source>
</evidence>
<keyword evidence="4" id="KW-1185">Reference proteome</keyword>
<dbReference type="Proteomes" id="UP000777438">
    <property type="component" value="Unassembled WGS sequence"/>
</dbReference>
<feature type="coiled-coil region" evidence="1">
    <location>
        <begin position="132"/>
        <end position="181"/>
    </location>
</feature>
<evidence type="ECO:0000256" key="1">
    <source>
        <dbReference type="SAM" id="Coils"/>
    </source>
</evidence>
<evidence type="ECO:0000256" key="2">
    <source>
        <dbReference type="SAM" id="MobiDB-lite"/>
    </source>
</evidence>
<feature type="region of interest" description="Disordered" evidence="2">
    <location>
        <begin position="635"/>
        <end position="676"/>
    </location>
</feature>